<dbReference type="Gene3D" id="2.40.50.140">
    <property type="entry name" value="Nucleic acid-binding proteins"/>
    <property type="match status" value="1"/>
</dbReference>
<comment type="subunit">
    <text evidence="2">Homotetramer.</text>
</comment>
<dbReference type="PANTHER" id="PTHR10302">
    <property type="entry name" value="SINGLE-STRANDED DNA-BINDING PROTEIN"/>
    <property type="match status" value="1"/>
</dbReference>
<dbReference type="GO" id="GO:0003697">
    <property type="term" value="F:single-stranded DNA binding"/>
    <property type="evidence" value="ECO:0007669"/>
    <property type="project" value="UniProtKB-UniRule"/>
</dbReference>
<evidence type="ECO:0000313" key="6">
    <source>
        <dbReference type="Proteomes" id="UP000034190"/>
    </source>
</evidence>
<dbReference type="NCBIfam" id="TIGR00621">
    <property type="entry name" value="ssb"/>
    <property type="match status" value="1"/>
</dbReference>
<dbReference type="PROSITE" id="PS50935">
    <property type="entry name" value="SSB"/>
    <property type="match status" value="1"/>
</dbReference>
<accession>A0A0G0UT33</accession>
<dbReference type="AlphaFoldDB" id="A0A0G0UT33"/>
<name>A0A0G0UT33_9BACT</name>
<dbReference type="InterPro" id="IPR012340">
    <property type="entry name" value="NA-bd_OB-fold"/>
</dbReference>
<dbReference type="InterPro" id="IPR000424">
    <property type="entry name" value="Primosome_PriB/ssb"/>
</dbReference>
<evidence type="ECO:0000256" key="1">
    <source>
        <dbReference type="ARBA" id="ARBA00023125"/>
    </source>
</evidence>
<dbReference type="CDD" id="cd04496">
    <property type="entry name" value="SSB_OBF"/>
    <property type="match status" value="1"/>
</dbReference>
<evidence type="ECO:0000256" key="4">
    <source>
        <dbReference type="SAM" id="MobiDB-lite"/>
    </source>
</evidence>
<evidence type="ECO:0000256" key="2">
    <source>
        <dbReference type="HAMAP-Rule" id="MF_00984"/>
    </source>
</evidence>
<dbReference type="PATRIC" id="fig|1618635.3.peg.75"/>
<dbReference type="InterPro" id="IPR011344">
    <property type="entry name" value="ssDNA-bd"/>
</dbReference>
<dbReference type="HAMAP" id="MF_00984">
    <property type="entry name" value="SSB"/>
    <property type="match status" value="1"/>
</dbReference>
<dbReference type="GO" id="GO:0006260">
    <property type="term" value="P:DNA replication"/>
    <property type="evidence" value="ECO:0007669"/>
    <property type="project" value="InterPro"/>
</dbReference>
<dbReference type="SUPFAM" id="SSF50249">
    <property type="entry name" value="Nucleic acid-binding proteins"/>
    <property type="match status" value="1"/>
</dbReference>
<keyword evidence="1 2" id="KW-0238">DNA-binding</keyword>
<sequence>MATKTTFMNLNKAMIIGFLTRDPEIRTTPNGKTVASFSVATNLVWTDQSGQKHEKAEFHNIVAWARLAEICGQYLKKGAKVYLEGRLQTRDWVGQDSVKRYRTEIVAENMIMLDRAGARSQVDRNDQPPMPSEPVINVEEAAGTAEDNQGEEEIKVENIPF</sequence>
<dbReference type="GO" id="GO:0009295">
    <property type="term" value="C:nucleoid"/>
    <property type="evidence" value="ECO:0007669"/>
    <property type="project" value="TreeGrafter"/>
</dbReference>
<protein>
    <recommendedName>
        <fullName evidence="2 3">Single-stranded DNA-binding protein</fullName>
        <shortName evidence="2">SSB</shortName>
    </recommendedName>
</protein>
<dbReference type="PANTHER" id="PTHR10302:SF27">
    <property type="entry name" value="SINGLE-STRANDED DNA-BINDING PROTEIN"/>
    <property type="match status" value="1"/>
</dbReference>
<dbReference type="Proteomes" id="UP000034190">
    <property type="component" value="Unassembled WGS sequence"/>
</dbReference>
<comment type="caution">
    <text evidence="2">Lacks conserved residue(s) required for the propagation of feature annotation.</text>
</comment>
<feature type="region of interest" description="Disordered" evidence="4">
    <location>
        <begin position="118"/>
        <end position="138"/>
    </location>
</feature>
<organism evidence="5 6">
    <name type="scientific">Candidatus Falkowbacteria bacterium GW2011_GWA2_41_14</name>
    <dbReference type="NCBI Taxonomy" id="1618635"/>
    <lineage>
        <taxon>Bacteria</taxon>
        <taxon>Candidatus Falkowiibacteriota</taxon>
    </lineage>
</organism>
<dbReference type="EMBL" id="LCAP01000001">
    <property type="protein sequence ID" value="KKR91888.1"/>
    <property type="molecule type" value="Genomic_DNA"/>
</dbReference>
<evidence type="ECO:0000256" key="3">
    <source>
        <dbReference type="RuleBase" id="RU000524"/>
    </source>
</evidence>
<evidence type="ECO:0000313" key="5">
    <source>
        <dbReference type="EMBL" id="KKR91888.1"/>
    </source>
</evidence>
<gene>
    <name evidence="5" type="ORF">UU43_C0001G0068</name>
</gene>
<proteinExistence type="inferred from homology"/>
<reference evidence="5 6" key="1">
    <citation type="journal article" date="2015" name="Nature">
        <title>rRNA introns, odd ribosomes, and small enigmatic genomes across a large radiation of phyla.</title>
        <authorList>
            <person name="Brown C.T."/>
            <person name="Hug L.A."/>
            <person name="Thomas B.C."/>
            <person name="Sharon I."/>
            <person name="Castelle C.J."/>
            <person name="Singh A."/>
            <person name="Wilkins M.J."/>
            <person name="Williams K.H."/>
            <person name="Banfield J.F."/>
        </authorList>
    </citation>
    <scope>NUCLEOTIDE SEQUENCE [LARGE SCALE GENOMIC DNA]</scope>
</reference>
<comment type="caution">
    <text evidence="5">The sequence shown here is derived from an EMBL/GenBank/DDBJ whole genome shotgun (WGS) entry which is preliminary data.</text>
</comment>
<dbReference type="Pfam" id="PF00436">
    <property type="entry name" value="SSB"/>
    <property type="match status" value="1"/>
</dbReference>